<feature type="compositionally biased region" description="Polar residues" evidence="1">
    <location>
        <begin position="55"/>
        <end position="64"/>
    </location>
</feature>
<evidence type="ECO:0000256" key="2">
    <source>
        <dbReference type="SAM" id="SignalP"/>
    </source>
</evidence>
<organism evidence="3">
    <name type="scientific">Ixodes ricinus</name>
    <name type="common">Common tick</name>
    <name type="synonym">Acarus ricinus</name>
    <dbReference type="NCBI Taxonomy" id="34613"/>
    <lineage>
        <taxon>Eukaryota</taxon>
        <taxon>Metazoa</taxon>
        <taxon>Ecdysozoa</taxon>
        <taxon>Arthropoda</taxon>
        <taxon>Chelicerata</taxon>
        <taxon>Arachnida</taxon>
        <taxon>Acari</taxon>
        <taxon>Parasitiformes</taxon>
        <taxon>Ixodida</taxon>
        <taxon>Ixodoidea</taxon>
        <taxon>Ixodidae</taxon>
        <taxon>Ixodinae</taxon>
        <taxon>Ixodes</taxon>
    </lineage>
</organism>
<dbReference type="PANTHER" id="PTHR13605">
    <property type="entry name" value="ER MEMBRANE PROTEIN COMPLEX SUBUNIT 7"/>
    <property type="match status" value="1"/>
</dbReference>
<evidence type="ECO:0000313" key="3">
    <source>
        <dbReference type="EMBL" id="JAB70397.1"/>
    </source>
</evidence>
<dbReference type="InterPro" id="IPR039163">
    <property type="entry name" value="EMC7"/>
</dbReference>
<proteinExistence type="evidence at transcript level"/>
<name>V5H7J4_IXORI</name>
<reference evidence="3" key="1">
    <citation type="journal article" date="2015" name="Sci. Rep.">
        <title>Tissue- and time-dependent transcription in Ixodes ricinus salivary glands and midguts when blood feeding on the vertebrate host.</title>
        <authorList>
            <person name="Kotsyfakis M."/>
            <person name="Schwarz A."/>
            <person name="Erhart J."/>
            <person name="Ribeiro J.M."/>
        </authorList>
    </citation>
    <scope>NUCLEOTIDE SEQUENCE</scope>
    <source>
        <tissue evidence="3">Salivary gland and midgut</tissue>
    </source>
</reference>
<dbReference type="EMBL" id="GANP01014071">
    <property type="protein sequence ID" value="JAB70397.1"/>
    <property type="molecule type" value="mRNA"/>
</dbReference>
<feature type="chain" id="PRO_5004734945" evidence="2">
    <location>
        <begin position="25"/>
        <end position="132"/>
    </location>
</feature>
<feature type="signal peptide" evidence="2">
    <location>
        <begin position="1"/>
        <end position="24"/>
    </location>
</feature>
<evidence type="ECO:0000256" key="1">
    <source>
        <dbReference type="SAM" id="MobiDB-lite"/>
    </source>
</evidence>
<feature type="region of interest" description="Disordered" evidence="1">
    <location>
        <begin position="55"/>
        <end position="78"/>
    </location>
</feature>
<dbReference type="GO" id="GO:0072546">
    <property type="term" value="C:EMC complex"/>
    <property type="evidence" value="ECO:0007669"/>
    <property type="project" value="TreeGrafter"/>
</dbReference>
<accession>V5H7J4</accession>
<dbReference type="PANTHER" id="PTHR13605:SF4">
    <property type="entry name" value="ER MEMBRANE PROTEIN COMPLEX SUBUNIT 7"/>
    <property type="match status" value="1"/>
</dbReference>
<keyword evidence="2" id="KW-0732">Signal</keyword>
<dbReference type="AlphaFoldDB" id="V5H7J4"/>
<protein>
    <submittedName>
        <fullName evidence="3">Putative membrane protein</fullName>
    </submittedName>
</protein>
<sequence>MNPMVLMMVVPLLVIMVLLKLMNAADPETQREMNQMQMPKYDMPELSEMMTSLFTGGNQETTGRQDGPGSKRSVNNPGKTVMHLRCRATMDTLGISASPAVTVVFVVFALRARADVLTSVVAEPVVFILDCC</sequence>